<comment type="caution">
    <text evidence="2">The sequence shown here is derived from an EMBL/GenBank/DDBJ whole genome shotgun (WGS) entry which is preliminary data.</text>
</comment>
<reference evidence="3" key="1">
    <citation type="submission" date="2024-07" db="EMBL/GenBank/DDBJ databases">
        <title>Two chromosome-level genome assemblies of Korean endemic species Abeliophyllum distichum and Forsythia ovata (Oleaceae).</title>
        <authorList>
            <person name="Jang H."/>
        </authorList>
    </citation>
    <scope>NUCLEOTIDE SEQUENCE [LARGE SCALE GENOMIC DNA]</scope>
</reference>
<proteinExistence type="predicted"/>
<accession>A0ABD1SB50</accession>
<evidence type="ECO:0008006" key="4">
    <source>
        <dbReference type="Google" id="ProtNLM"/>
    </source>
</evidence>
<evidence type="ECO:0000313" key="2">
    <source>
        <dbReference type="EMBL" id="KAL2497900.1"/>
    </source>
</evidence>
<evidence type="ECO:0000256" key="1">
    <source>
        <dbReference type="SAM" id="MobiDB-lite"/>
    </source>
</evidence>
<dbReference type="Proteomes" id="UP001604336">
    <property type="component" value="Unassembled WGS sequence"/>
</dbReference>
<sequence>MADVMSHRGDGVEDPPQQPPHRLDSACEFGEIHHALVLLFMENVECTMQPIWNNTKYFTCLIGNQVRFTMPSCYRSWTEVLEEQRAQLRSIIKSYFDPQGDRSLDEYWVVCATVDRLVADRYHDYKLKAHNHLKAHGPSRPYGEMSERSSKNKANRVKAKYPNVQGSKSFSAARDDKDSETQQWPGIIVSFRTFHTFQDGNWVNPQATGDYVRTFK</sequence>
<feature type="compositionally biased region" description="Basic and acidic residues" evidence="1">
    <location>
        <begin position="1"/>
        <end position="11"/>
    </location>
</feature>
<name>A0ABD1SB50_9LAMI</name>
<protein>
    <recommendedName>
        <fullName evidence="4">Transposase</fullName>
    </recommendedName>
</protein>
<dbReference type="EMBL" id="JBFOLK010000007">
    <property type="protein sequence ID" value="KAL2497900.1"/>
    <property type="molecule type" value="Genomic_DNA"/>
</dbReference>
<evidence type="ECO:0000313" key="3">
    <source>
        <dbReference type="Proteomes" id="UP001604336"/>
    </source>
</evidence>
<gene>
    <name evidence="2" type="ORF">Adt_23450</name>
</gene>
<feature type="region of interest" description="Disordered" evidence="1">
    <location>
        <begin position="1"/>
        <end position="20"/>
    </location>
</feature>
<dbReference type="AlphaFoldDB" id="A0ABD1SB50"/>
<feature type="region of interest" description="Disordered" evidence="1">
    <location>
        <begin position="136"/>
        <end position="158"/>
    </location>
</feature>
<keyword evidence="3" id="KW-1185">Reference proteome</keyword>
<organism evidence="2 3">
    <name type="scientific">Abeliophyllum distichum</name>
    <dbReference type="NCBI Taxonomy" id="126358"/>
    <lineage>
        <taxon>Eukaryota</taxon>
        <taxon>Viridiplantae</taxon>
        <taxon>Streptophyta</taxon>
        <taxon>Embryophyta</taxon>
        <taxon>Tracheophyta</taxon>
        <taxon>Spermatophyta</taxon>
        <taxon>Magnoliopsida</taxon>
        <taxon>eudicotyledons</taxon>
        <taxon>Gunneridae</taxon>
        <taxon>Pentapetalae</taxon>
        <taxon>asterids</taxon>
        <taxon>lamiids</taxon>
        <taxon>Lamiales</taxon>
        <taxon>Oleaceae</taxon>
        <taxon>Forsythieae</taxon>
        <taxon>Abeliophyllum</taxon>
    </lineage>
</organism>